<reference evidence="2" key="1">
    <citation type="submission" date="2020-09" db="EMBL/GenBank/DDBJ databases">
        <title>Pelagicoccus enzymogenes sp. nov. with an EPS production, isolated from marine sediment.</title>
        <authorList>
            <person name="Feng X."/>
        </authorList>
    </citation>
    <scope>NUCLEOTIDE SEQUENCE</scope>
    <source>
        <strain evidence="2">NFK12</strain>
    </source>
</reference>
<name>A0A927FAA3_9BACT</name>
<proteinExistence type="predicted"/>
<sequence>MTSALRPFLLSVIASLGSIAEAQVTLSCDLTEAGNKQGVIYNFWDTHNRLPPYESINVPAF</sequence>
<accession>A0A927FAA3</accession>
<keyword evidence="3" id="KW-1185">Reference proteome</keyword>
<protein>
    <submittedName>
        <fullName evidence="2">Uncharacterized protein</fullName>
    </submittedName>
</protein>
<organism evidence="2 3">
    <name type="scientific">Pelagicoccus enzymogenes</name>
    <dbReference type="NCBI Taxonomy" id="2773457"/>
    <lineage>
        <taxon>Bacteria</taxon>
        <taxon>Pseudomonadati</taxon>
        <taxon>Verrucomicrobiota</taxon>
        <taxon>Opitutia</taxon>
        <taxon>Puniceicoccales</taxon>
        <taxon>Pelagicoccaceae</taxon>
        <taxon>Pelagicoccus</taxon>
    </lineage>
</organism>
<dbReference type="Proteomes" id="UP000622317">
    <property type="component" value="Unassembled WGS sequence"/>
</dbReference>
<keyword evidence="1" id="KW-0732">Signal</keyword>
<dbReference type="AlphaFoldDB" id="A0A927FAA3"/>
<comment type="caution">
    <text evidence="2">The sequence shown here is derived from an EMBL/GenBank/DDBJ whole genome shotgun (WGS) entry which is preliminary data.</text>
</comment>
<dbReference type="RefSeq" id="WP_191617214.1">
    <property type="nucleotide sequence ID" value="NZ_JACYFG010000032.1"/>
</dbReference>
<dbReference type="EMBL" id="JACYFG010000032">
    <property type="protein sequence ID" value="MBD5780096.1"/>
    <property type="molecule type" value="Genomic_DNA"/>
</dbReference>
<feature type="chain" id="PRO_5036735037" evidence="1">
    <location>
        <begin position="23"/>
        <end position="61"/>
    </location>
</feature>
<evidence type="ECO:0000256" key="1">
    <source>
        <dbReference type="SAM" id="SignalP"/>
    </source>
</evidence>
<evidence type="ECO:0000313" key="3">
    <source>
        <dbReference type="Proteomes" id="UP000622317"/>
    </source>
</evidence>
<gene>
    <name evidence="2" type="ORF">IEN85_11395</name>
</gene>
<evidence type="ECO:0000313" key="2">
    <source>
        <dbReference type="EMBL" id="MBD5780096.1"/>
    </source>
</evidence>
<feature type="signal peptide" evidence="1">
    <location>
        <begin position="1"/>
        <end position="22"/>
    </location>
</feature>